<feature type="compositionally biased region" description="Basic and acidic residues" evidence="2">
    <location>
        <begin position="10"/>
        <end position="29"/>
    </location>
</feature>
<dbReference type="EMBL" id="MIGB01000005">
    <property type="protein sequence ID" value="OSY42455.1"/>
    <property type="molecule type" value="Genomic_DNA"/>
</dbReference>
<evidence type="ECO:0000313" key="4">
    <source>
        <dbReference type="Proteomes" id="UP000194360"/>
    </source>
</evidence>
<dbReference type="OrthoDB" id="9788221at2"/>
<dbReference type="GO" id="GO:0102943">
    <property type="term" value="F:trans-2,3-dihydro-3-hydroxy-anthranilate isomerase activity"/>
    <property type="evidence" value="ECO:0007669"/>
    <property type="project" value="UniProtKB-EC"/>
</dbReference>
<dbReference type="STRING" id="2074.BG845_01375"/>
<sequence length="321" mass="32835">MRRSRRWRLRSRDVSEPHPEPTHRPGPDPLRYDIVDVFTDRPYAGNPLAVVHGAEALSTVRMQAIAAEFNLSETAFPLPPTGDADAGADYRVRIFTPRRELPFAGHPSVGTAWVLARDGVIGHGERIQECGAGLLPIRVDGSGARVEGGPPSVGEEMDAALLAAAVGLGPDDVDGAAAPGLAGAGVEYAILLVHPGAVARARSDAAAIAALPGDVIGVLVAAVDATAERVHARMFAPASGVPEDPATGSAAVALGVFLADRGLVPDDGEHAFVVSQGAEMGRPSTLHAGVRTEGGRPVGTWVGGTVAGVASGSLTPPPESD</sequence>
<keyword evidence="3" id="KW-0413">Isomerase</keyword>
<protein>
    <submittedName>
        <fullName evidence="3">Trans-2,3-dihydro-3-hydroxyanthranilate isomerase</fullName>
        <ecNumber evidence="3">5.3.3.17</ecNumber>
    </submittedName>
</protein>
<dbReference type="PIRSF" id="PIRSF016184">
    <property type="entry name" value="PhzC_PhzF"/>
    <property type="match status" value="1"/>
</dbReference>
<comment type="caution">
    <text evidence="3">The sequence shown here is derived from an EMBL/GenBank/DDBJ whole genome shotgun (WGS) entry which is preliminary data.</text>
</comment>
<dbReference type="PANTHER" id="PTHR13774">
    <property type="entry name" value="PHENAZINE BIOSYNTHESIS PROTEIN"/>
    <property type="match status" value="1"/>
</dbReference>
<dbReference type="InterPro" id="IPR003719">
    <property type="entry name" value="Phenazine_PhzF-like"/>
</dbReference>
<dbReference type="EC" id="5.3.3.17" evidence="3"/>
<keyword evidence="4" id="KW-1185">Reference proteome</keyword>
<dbReference type="NCBIfam" id="TIGR00654">
    <property type="entry name" value="PhzF_family"/>
    <property type="match status" value="1"/>
</dbReference>
<feature type="active site" evidence="1">
    <location>
        <position position="73"/>
    </location>
</feature>
<gene>
    <name evidence="3" type="primary">phzF</name>
    <name evidence="3" type="ORF">BG845_01375</name>
</gene>
<organism evidence="3 4">
    <name type="scientific">Pseudonocardia autotrophica</name>
    <name type="common">Amycolata autotrophica</name>
    <name type="synonym">Nocardia autotrophica</name>
    <dbReference type="NCBI Taxonomy" id="2074"/>
    <lineage>
        <taxon>Bacteria</taxon>
        <taxon>Bacillati</taxon>
        <taxon>Actinomycetota</taxon>
        <taxon>Actinomycetes</taxon>
        <taxon>Pseudonocardiales</taxon>
        <taxon>Pseudonocardiaceae</taxon>
        <taxon>Pseudonocardia</taxon>
    </lineage>
</organism>
<dbReference type="Proteomes" id="UP000194360">
    <property type="component" value="Unassembled WGS sequence"/>
</dbReference>
<evidence type="ECO:0000313" key="3">
    <source>
        <dbReference type="EMBL" id="OSY42455.1"/>
    </source>
</evidence>
<dbReference type="AlphaFoldDB" id="A0A1Y2N4S2"/>
<evidence type="ECO:0000256" key="1">
    <source>
        <dbReference type="PIRSR" id="PIRSR016184-1"/>
    </source>
</evidence>
<feature type="region of interest" description="Disordered" evidence="2">
    <location>
        <begin position="1"/>
        <end position="29"/>
    </location>
</feature>
<dbReference type="SUPFAM" id="SSF54506">
    <property type="entry name" value="Diaminopimelate epimerase-like"/>
    <property type="match status" value="1"/>
</dbReference>
<name>A0A1Y2N4S2_PSEAH</name>
<dbReference type="GO" id="GO:0005737">
    <property type="term" value="C:cytoplasm"/>
    <property type="evidence" value="ECO:0007669"/>
    <property type="project" value="TreeGrafter"/>
</dbReference>
<proteinExistence type="predicted"/>
<dbReference type="Gene3D" id="3.10.310.10">
    <property type="entry name" value="Diaminopimelate Epimerase, Chain A, domain 1"/>
    <property type="match status" value="2"/>
</dbReference>
<accession>A0A1Y2N4S2</accession>
<reference evidence="3 4" key="1">
    <citation type="submission" date="2016-09" db="EMBL/GenBank/DDBJ databases">
        <title>Pseudonocardia autotrophica DSM535, a candidate organism with high potential of specific P450 cytochromes.</title>
        <authorList>
            <person name="Grumaz C."/>
            <person name="Vainshtein Y."/>
            <person name="Kirstahler P."/>
            <person name="Sohn K."/>
        </authorList>
    </citation>
    <scope>NUCLEOTIDE SEQUENCE [LARGE SCALE GENOMIC DNA]</scope>
    <source>
        <strain evidence="3 4">DSM 535</strain>
    </source>
</reference>
<dbReference type="PANTHER" id="PTHR13774:SF32">
    <property type="entry name" value="ANTISENSE-ENHANCING SEQUENCE 1"/>
    <property type="match status" value="1"/>
</dbReference>
<dbReference type="Pfam" id="PF02567">
    <property type="entry name" value="PhzC-PhzF"/>
    <property type="match status" value="1"/>
</dbReference>
<evidence type="ECO:0000256" key="2">
    <source>
        <dbReference type="SAM" id="MobiDB-lite"/>
    </source>
</evidence>